<feature type="region of interest" description="Disordered" evidence="1">
    <location>
        <begin position="1"/>
        <end position="27"/>
    </location>
</feature>
<reference evidence="2 3" key="1">
    <citation type="journal article" date="2010" name="J. Bacteriol.">
        <title>Genome sequence of Lentisphaera araneosa HTCC2155T, the type species of the order Lentisphaerales in the phylum Lentisphaerae.</title>
        <authorList>
            <person name="Thrash J.C."/>
            <person name="Cho J.C."/>
            <person name="Vergin K.L."/>
            <person name="Morris R.M."/>
            <person name="Giovannoni S.J."/>
        </authorList>
    </citation>
    <scope>NUCLEOTIDE SEQUENCE [LARGE SCALE GENOMIC DNA]</scope>
    <source>
        <strain evidence="2 3">HTCC2155</strain>
    </source>
</reference>
<evidence type="ECO:0000313" key="2">
    <source>
        <dbReference type="EMBL" id="EDM26519.1"/>
    </source>
</evidence>
<gene>
    <name evidence="2" type="ORF">LNTAR_01887</name>
</gene>
<dbReference type="Gene3D" id="6.20.20.10">
    <property type="match status" value="1"/>
</dbReference>
<dbReference type="SUPFAM" id="SSF57938">
    <property type="entry name" value="DnaJ/Hsp40 cysteine-rich domain"/>
    <property type="match status" value="1"/>
</dbReference>
<dbReference type="AlphaFoldDB" id="A6DNY7"/>
<name>A6DNY7_9BACT</name>
<sequence length="47" mass="5150">MSNNEYEEDHEYPKQDETCPDCEGTGFQIGDDGEESCDNCAGSGEVD</sequence>
<keyword evidence="3" id="KW-1185">Reference proteome</keyword>
<dbReference type="Proteomes" id="UP000004947">
    <property type="component" value="Unassembled WGS sequence"/>
</dbReference>
<dbReference type="EMBL" id="ABCK01000015">
    <property type="protein sequence ID" value="EDM26519.1"/>
    <property type="molecule type" value="Genomic_DNA"/>
</dbReference>
<dbReference type="RefSeq" id="WP_007279572.1">
    <property type="nucleotide sequence ID" value="NZ_ABCK01000015.1"/>
</dbReference>
<evidence type="ECO:0008006" key="4">
    <source>
        <dbReference type="Google" id="ProtNLM"/>
    </source>
</evidence>
<evidence type="ECO:0000256" key="1">
    <source>
        <dbReference type="SAM" id="MobiDB-lite"/>
    </source>
</evidence>
<protein>
    <recommendedName>
        <fullName evidence="4">Chaperone protein DnaJ</fullName>
    </recommendedName>
</protein>
<dbReference type="InterPro" id="IPR036410">
    <property type="entry name" value="HSP_DnaJ_Cys-rich_dom_sf"/>
</dbReference>
<organism evidence="2 3">
    <name type="scientific">Lentisphaera araneosa HTCC2155</name>
    <dbReference type="NCBI Taxonomy" id="313628"/>
    <lineage>
        <taxon>Bacteria</taxon>
        <taxon>Pseudomonadati</taxon>
        <taxon>Lentisphaerota</taxon>
        <taxon>Lentisphaeria</taxon>
        <taxon>Lentisphaerales</taxon>
        <taxon>Lentisphaeraceae</taxon>
        <taxon>Lentisphaera</taxon>
    </lineage>
</organism>
<accession>A6DNY7</accession>
<comment type="caution">
    <text evidence="2">The sequence shown here is derived from an EMBL/GenBank/DDBJ whole genome shotgun (WGS) entry which is preliminary data.</text>
</comment>
<evidence type="ECO:0000313" key="3">
    <source>
        <dbReference type="Proteomes" id="UP000004947"/>
    </source>
</evidence>
<proteinExistence type="predicted"/>
<dbReference type="STRING" id="313628.LNTAR_01887"/>
<feature type="compositionally biased region" description="Acidic residues" evidence="1">
    <location>
        <begin position="1"/>
        <end position="10"/>
    </location>
</feature>